<keyword evidence="2" id="KW-1185">Reference proteome</keyword>
<dbReference type="EMBL" id="VUJX02000007">
    <property type="protein sequence ID" value="KAL0934136.1"/>
    <property type="molecule type" value="Genomic_DNA"/>
</dbReference>
<name>A0ACC3YQI7_COLTU</name>
<organism evidence="1 2">
    <name type="scientific">Colletotrichum truncatum</name>
    <name type="common">Anthracnose fungus</name>
    <name type="synonym">Colletotrichum capsici</name>
    <dbReference type="NCBI Taxonomy" id="5467"/>
    <lineage>
        <taxon>Eukaryota</taxon>
        <taxon>Fungi</taxon>
        <taxon>Dikarya</taxon>
        <taxon>Ascomycota</taxon>
        <taxon>Pezizomycotina</taxon>
        <taxon>Sordariomycetes</taxon>
        <taxon>Hypocreomycetidae</taxon>
        <taxon>Glomerellales</taxon>
        <taxon>Glomerellaceae</taxon>
        <taxon>Colletotrichum</taxon>
        <taxon>Colletotrichum truncatum species complex</taxon>
    </lineage>
</organism>
<reference evidence="1 2" key="1">
    <citation type="journal article" date="2020" name="Phytopathology">
        <title>Genome Sequence Resources of Colletotrichum truncatum, C. plurivorum, C. musicola, and C. sojae: Four Species Pathogenic to Soybean (Glycine max).</title>
        <authorList>
            <person name="Rogerio F."/>
            <person name="Boufleur T.R."/>
            <person name="Ciampi-Guillardi M."/>
            <person name="Sukno S.A."/>
            <person name="Thon M.R."/>
            <person name="Massola Junior N.S."/>
            <person name="Baroncelli R."/>
        </authorList>
    </citation>
    <scope>NUCLEOTIDE SEQUENCE [LARGE SCALE GENOMIC DNA]</scope>
    <source>
        <strain evidence="1 2">CMES1059</strain>
    </source>
</reference>
<protein>
    <submittedName>
        <fullName evidence="1">HET domain containing protein</fullName>
    </submittedName>
</protein>
<proteinExistence type="predicted"/>
<evidence type="ECO:0000313" key="2">
    <source>
        <dbReference type="Proteomes" id="UP000805649"/>
    </source>
</evidence>
<accession>A0ACC3YQI7</accession>
<evidence type="ECO:0000313" key="1">
    <source>
        <dbReference type="EMBL" id="KAL0934136.1"/>
    </source>
</evidence>
<sequence length="88" mass="8731">MGICLPVGDCTKDQISLTDNPLNSICDTTNNNSNNDAIASASKILSGAVAKATTTASSTSKPKATNAASPLGQSIELALVIAAAAVIL</sequence>
<gene>
    <name evidence="1" type="ORF">CTRU02_210935</name>
</gene>
<comment type="caution">
    <text evidence="1">The sequence shown here is derived from an EMBL/GenBank/DDBJ whole genome shotgun (WGS) entry which is preliminary data.</text>
</comment>
<dbReference type="Proteomes" id="UP000805649">
    <property type="component" value="Unassembled WGS sequence"/>
</dbReference>